<name>A0A9D2HNE5_9BACT</name>
<dbReference type="AlphaFoldDB" id="A0A9D2HNE5"/>
<dbReference type="EMBL" id="DWZD01000034">
    <property type="protein sequence ID" value="HJA78949.1"/>
    <property type="molecule type" value="Genomic_DNA"/>
</dbReference>
<comment type="caution">
    <text evidence="1">The sequence shown here is derived from an EMBL/GenBank/DDBJ whole genome shotgun (WGS) entry which is preliminary data.</text>
</comment>
<evidence type="ECO:0000313" key="1">
    <source>
        <dbReference type="EMBL" id="HJA78949.1"/>
    </source>
</evidence>
<evidence type="ECO:0008006" key="3">
    <source>
        <dbReference type="Google" id="ProtNLM"/>
    </source>
</evidence>
<reference evidence="1" key="2">
    <citation type="submission" date="2021-04" db="EMBL/GenBank/DDBJ databases">
        <authorList>
            <person name="Gilroy R."/>
        </authorList>
    </citation>
    <scope>NUCLEOTIDE SEQUENCE</scope>
    <source>
        <strain evidence="1">5032</strain>
    </source>
</reference>
<reference evidence="1" key="1">
    <citation type="journal article" date="2021" name="PeerJ">
        <title>Extensive microbial diversity within the chicken gut microbiome revealed by metagenomics and culture.</title>
        <authorList>
            <person name="Gilroy R."/>
            <person name="Ravi A."/>
            <person name="Getino M."/>
            <person name="Pursley I."/>
            <person name="Horton D.L."/>
            <person name="Alikhan N.F."/>
            <person name="Baker D."/>
            <person name="Gharbi K."/>
            <person name="Hall N."/>
            <person name="Watson M."/>
            <person name="Adriaenssens E.M."/>
            <person name="Foster-Nyarko E."/>
            <person name="Jarju S."/>
            <person name="Secka A."/>
            <person name="Antonio M."/>
            <person name="Oren A."/>
            <person name="Chaudhuri R.R."/>
            <person name="La Ragione R."/>
            <person name="Hildebrand F."/>
            <person name="Pallen M.J."/>
        </authorList>
    </citation>
    <scope>NUCLEOTIDE SEQUENCE</scope>
    <source>
        <strain evidence="1">5032</strain>
    </source>
</reference>
<gene>
    <name evidence="1" type="ORF">H9784_05175</name>
</gene>
<evidence type="ECO:0000313" key="2">
    <source>
        <dbReference type="Proteomes" id="UP000823821"/>
    </source>
</evidence>
<sequence>MEMEALQASLNVALSRSILNMQASLASQLINGSTAGAAAPATQTDPARAAGLAAEGIGTRLDAVA</sequence>
<dbReference type="Proteomes" id="UP000823821">
    <property type="component" value="Unassembled WGS sequence"/>
</dbReference>
<protein>
    <recommendedName>
        <fullName evidence="3">Motility protein</fullName>
    </recommendedName>
</protein>
<organism evidence="1 2">
    <name type="scientific">Candidatus Desulfovibrio intestinavium</name>
    <dbReference type="NCBI Taxonomy" id="2838534"/>
    <lineage>
        <taxon>Bacteria</taxon>
        <taxon>Pseudomonadati</taxon>
        <taxon>Thermodesulfobacteriota</taxon>
        <taxon>Desulfovibrionia</taxon>
        <taxon>Desulfovibrionales</taxon>
        <taxon>Desulfovibrionaceae</taxon>
        <taxon>Desulfovibrio</taxon>
    </lineage>
</organism>
<proteinExistence type="predicted"/>
<accession>A0A9D2HNE5</accession>